<dbReference type="PANTHER" id="PTHR30136">
    <property type="entry name" value="HELIX-TURN-HELIX TRANSCRIPTIONAL REGULATOR, ICLR FAMILY"/>
    <property type="match status" value="1"/>
</dbReference>
<dbReference type="GO" id="GO:0003677">
    <property type="term" value="F:DNA binding"/>
    <property type="evidence" value="ECO:0007669"/>
    <property type="project" value="UniProtKB-KW"/>
</dbReference>
<evidence type="ECO:0000259" key="5">
    <source>
        <dbReference type="PROSITE" id="PS51078"/>
    </source>
</evidence>
<protein>
    <submittedName>
        <fullName evidence="6">Transcriptional regulator, IclR family</fullName>
    </submittedName>
</protein>
<dbReference type="InterPro" id="IPR011991">
    <property type="entry name" value="ArsR-like_HTH"/>
</dbReference>
<dbReference type="Pfam" id="PF09339">
    <property type="entry name" value="HTH_IclR"/>
    <property type="match status" value="1"/>
</dbReference>
<dbReference type="GO" id="GO:0003700">
    <property type="term" value="F:DNA-binding transcription factor activity"/>
    <property type="evidence" value="ECO:0007669"/>
    <property type="project" value="TreeGrafter"/>
</dbReference>
<dbReference type="SUPFAM" id="SSF55781">
    <property type="entry name" value="GAF domain-like"/>
    <property type="match status" value="1"/>
</dbReference>
<dbReference type="PROSITE" id="PS51077">
    <property type="entry name" value="HTH_ICLR"/>
    <property type="match status" value="1"/>
</dbReference>
<dbReference type="InterPro" id="IPR036390">
    <property type="entry name" value="WH_DNA-bd_sf"/>
</dbReference>
<proteinExistence type="predicted"/>
<feature type="domain" description="IclR-ED" evidence="5">
    <location>
        <begin position="83"/>
        <end position="265"/>
    </location>
</feature>
<dbReference type="SUPFAM" id="SSF46785">
    <property type="entry name" value="Winged helix' DNA-binding domain"/>
    <property type="match status" value="1"/>
</dbReference>
<dbReference type="EMBL" id="CADCWF010000102">
    <property type="protein sequence ID" value="CAA9549744.1"/>
    <property type="molecule type" value="Genomic_DNA"/>
</dbReference>
<reference evidence="6" key="1">
    <citation type="submission" date="2020-02" db="EMBL/GenBank/DDBJ databases">
        <authorList>
            <person name="Meier V. D."/>
        </authorList>
    </citation>
    <scope>NUCLEOTIDE SEQUENCE</scope>
    <source>
        <strain evidence="6">AVDCRST_MAG59</strain>
    </source>
</reference>
<dbReference type="PROSITE" id="PS51078">
    <property type="entry name" value="ICLR_ED"/>
    <property type="match status" value="1"/>
</dbReference>
<organism evidence="6">
    <name type="scientific">uncultured Thermomicrobiales bacterium</name>
    <dbReference type="NCBI Taxonomy" id="1645740"/>
    <lineage>
        <taxon>Bacteria</taxon>
        <taxon>Pseudomonadati</taxon>
        <taxon>Thermomicrobiota</taxon>
        <taxon>Thermomicrobia</taxon>
        <taxon>Thermomicrobiales</taxon>
        <taxon>environmental samples</taxon>
    </lineage>
</organism>
<name>A0A6J4UKB9_9BACT</name>
<dbReference type="InterPro" id="IPR050707">
    <property type="entry name" value="HTH_MetabolicPath_Reg"/>
</dbReference>
<dbReference type="PANTHER" id="PTHR30136:SF24">
    <property type="entry name" value="HTH-TYPE TRANSCRIPTIONAL REPRESSOR ALLR"/>
    <property type="match status" value="1"/>
</dbReference>
<keyword evidence="1" id="KW-0805">Transcription regulation</keyword>
<dbReference type="FunFam" id="1.10.10.10:FF:000056">
    <property type="entry name" value="IclR family transcriptional regulator"/>
    <property type="match status" value="1"/>
</dbReference>
<dbReference type="Gene3D" id="3.30.450.40">
    <property type="match status" value="1"/>
</dbReference>
<keyword evidence="3" id="KW-0804">Transcription</keyword>
<dbReference type="InterPro" id="IPR005471">
    <property type="entry name" value="Tscrpt_reg_IclR_N"/>
</dbReference>
<accession>A0A6J4UKB9</accession>
<keyword evidence="2" id="KW-0238">DNA-binding</keyword>
<evidence type="ECO:0000259" key="4">
    <source>
        <dbReference type="PROSITE" id="PS51077"/>
    </source>
</evidence>
<dbReference type="InterPro" id="IPR036388">
    <property type="entry name" value="WH-like_DNA-bd_sf"/>
</dbReference>
<feature type="domain" description="HTH iclR-type" evidence="4">
    <location>
        <begin position="20"/>
        <end position="82"/>
    </location>
</feature>
<dbReference type="AlphaFoldDB" id="A0A6J4UKB9"/>
<dbReference type="Gene3D" id="1.10.10.10">
    <property type="entry name" value="Winged helix-like DNA-binding domain superfamily/Winged helix DNA-binding domain"/>
    <property type="match status" value="1"/>
</dbReference>
<dbReference type="InterPro" id="IPR029016">
    <property type="entry name" value="GAF-like_dom_sf"/>
</dbReference>
<dbReference type="InterPro" id="IPR014757">
    <property type="entry name" value="Tscrpt_reg_IclR_C"/>
</dbReference>
<dbReference type="Pfam" id="PF01614">
    <property type="entry name" value="IclR_C"/>
    <property type="match status" value="1"/>
</dbReference>
<evidence type="ECO:0000256" key="3">
    <source>
        <dbReference type="ARBA" id="ARBA00023163"/>
    </source>
</evidence>
<evidence type="ECO:0000313" key="6">
    <source>
        <dbReference type="EMBL" id="CAA9549744.1"/>
    </source>
</evidence>
<dbReference type="CDD" id="cd00090">
    <property type="entry name" value="HTH_ARSR"/>
    <property type="match status" value="1"/>
</dbReference>
<dbReference type="GO" id="GO:0045892">
    <property type="term" value="P:negative regulation of DNA-templated transcription"/>
    <property type="evidence" value="ECO:0007669"/>
    <property type="project" value="TreeGrafter"/>
</dbReference>
<evidence type="ECO:0000256" key="1">
    <source>
        <dbReference type="ARBA" id="ARBA00023015"/>
    </source>
</evidence>
<evidence type="ECO:0000256" key="2">
    <source>
        <dbReference type="ARBA" id="ARBA00023125"/>
    </source>
</evidence>
<gene>
    <name evidence="6" type="ORF">AVDCRST_MAG59-1646</name>
</gene>
<sequence length="272" mass="29041">MTSPSETLAGPVARPPSASIRSVDKVVDILELLSTESRGLPLGEIAGRLGLNVSTVHHLLATLRNRGMVAQDERSKAYRLGYGLVRIANRFLSETDLYPAAIGPVEKLRDRSGETSYLSAFQDKAIAEVILLPGVRPIQVRRVQRPGKSSLHSTATGKTLLAYLPGEESAVLLAGRELARFTPKTIVDRLRLGTELDLIRSRGYALDDEEDYVGVQCVAVPVCVAGGKCVAAVSVSYPASPPERTEELIQLVSEAAATVSANLGAVPIHPNA</sequence>
<dbReference type="SMART" id="SM00346">
    <property type="entry name" value="HTH_ICLR"/>
    <property type="match status" value="1"/>
</dbReference>